<keyword evidence="3" id="KW-0934">Plastid</keyword>
<evidence type="ECO:0000313" key="3">
    <source>
        <dbReference type="EMBL" id="QPF96266.1"/>
    </source>
</evidence>
<reference evidence="3" key="1">
    <citation type="submission" date="2020-09" db="EMBL/GenBank/DDBJ databases">
        <authorList>
            <person name="Liu J."/>
            <person name="Wan J."/>
            <person name="Wang D."/>
            <person name="Wen C."/>
            <person name="Wei Y."/>
            <person name="Ouyang Z."/>
        </authorList>
    </citation>
    <scope>NUCLEOTIDE SEQUENCE</scope>
</reference>
<organism evidence="3">
    <name type="scientific">Blidingia minima</name>
    <dbReference type="NCBI Taxonomy" id="63414"/>
    <lineage>
        <taxon>Eukaryota</taxon>
        <taxon>Viridiplantae</taxon>
        <taxon>Chlorophyta</taxon>
        <taxon>core chlorophytes</taxon>
        <taxon>Ulvophyceae</taxon>
        <taxon>OUU clade</taxon>
        <taxon>Ulvales</taxon>
        <taxon>Ulvaceae</taxon>
        <taxon>Blidingia</taxon>
    </lineage>
</organism>
<dbReference type="AlphaFoldDB" id="A0A7S9DEF7"/>
<feature type="transmembrane region" description="Helical" evidence="2">
    <location>
        <begin position="108"/>
        <end position="129"/>
    </location>
</feature>
<feature type="compositionally biased region" description="Acidic residues" evidence="1">
    <location>
        <begin position="829"/>
        <end position="845"/>
    </location>
</feature>
<feature type="transmembrane region" description="Helical" evidence="2">
    <location>
        <begin position="22"/>
        <end position="48"/>
    </location>
</feature>
<feature type="transmembrane region" description="Helical" evidence="2">
    <location>
        <begin position="171"/>
        <end position="189"/>
    </location>
</feature>
<keyword evidence="2" id="KW-0472">Membrane</keyword>
<feature type="transmembrane region" description="Helical" evidence="2">
    <location>
        <begin position="135"/>
        <end position="159"/>
    </location>
</feature>
<geneLocation type="chloroplast" evidence="3"/>
<feature type="region of interest" description="Disordered" evidence="1">
    <location>
        <begin position="705"/>
        <end position="744"/>
    </location>
</feature>
<evidence type="ECO:0008006" key="4">
    <source>
        <dbReference type="Google" id="ProtNLM"/>
    </source>
</evidence>
<evidence type="ECO:0000256" key="1">
    <source>
        <dbReference type="SAM" id="MobiDB-lite"/>
    </source>
</evidence>
<feature type="region of interest" description="Disordered" evidence="1">
    <location>
        <begin position="829"/>
        <end position="850"/>
    </location>
</feature>
<keyword evidence="2" id="KW-0812">Transmembrane</keyword>
<dbReference type="GeneID" id="63653892"/>
<keyword evidence="2" id="KW-1133">Transmembrane helix</keyword>
<feature type="compositionally biased region" description="Basic residues" evidence="1">
    <location>
        <begin position="718"/>
        <end position="737"/>
    </location>
</feature>
<keyword evidence="3" id="KW-0150">Chloroplast</keyword>
<sequence>MFSVLLKDYFDSLHEFALATDYVTFFGFVKATLSYVLHSLVLALYYVLSFHWLRDFMELPISFKHTYTLALEGGIIKGKAVLNLAVNNGAFSFLDGSPANRHSLFSGFFNSFFLSLPLSVAQILTLRAWLVNGSFAGICSLLGVFCGHFLFYFCMLFGLDFIMQPFFQFDFIVISVGCMITAETLYRLANFPSLTIFSVVDKKPLLNFFRLSLSLTWFEQICVSNYFGNVTVNPGFSLFETSNSGPFFLMTFFYFIGLMVGFLVWSLCFYFIIVQIRSFLSEKFVGISYFEMNQKIHYGCVIGLLAMTMSSFFYYGFDFFLTKPIGYVNEDQAMVGVRPHHRQYIEIESYMEEEDIDAEQEDEDIIVDARPFHTPDQRPETQFEVFAIQPDNDEINKEMHVERVEEKTGLYRSAEQMGKIPYVPNTDYYKDDEPEYEIPTDVEEAYGMYKGSSHWEDMNLKFINSAFRNDEYESIRDLSSSSYIPETQLYRIFRGKYNTNIVYRKLMRLNNFCFLSGQPKTSNLSSSDEIDLYNRRIAMQRYLNSIHRYKRMIEEQGISFTERVYNQQFKGSLNYVRKFNAVELSEASEELKSDANWIRQRQESLKSGKAFDIDSYTHSPNKVLKYDQPLYKKNSDEQLALLHEEVPRKLKTFKAKRFLKPNDTKPLYIGWDNQLRKFMIKSAVIGPSFKNEVLMSNLSTEKQTLENKKMDVEGKETKKSKKSASNKNKKGVKKLNRSKAERKTPRWKKMFGLTNKSKFITRLRLKKDVCDTYAPVKKQPVKTKRSLPDYYHFQAWSPGVENVNEDTLFKLPSLMATKRAYRQIQDEMELLDEDPEDEQNYDDFDPGDRDYKRKVQKQANDQRDLTNIFRRLPIYDWYWQMLDVIDADVATSFRFGDTTYPKVDGVAWPGVNNRYGLTCPGFESPDF</sequence>
<protein>
    <recommendedName>
        <fullName evidence="4">Ycf1</fullName>
    </recommendedName>
</protein>
<dbReference type="RefSeq" id="YP_010045001.1">
    <property type="nucleotide sequence ID" value="NC_054284.1"/>
</dbReference>
<evidence type="ECO:0000256" key="2">
    <source>
        <dbReference type="SAM" id="Phobius"/>
    </source>
</evidence>
<feature type="compositionally biased region" description="Basic and acidic residues" evidence="1">
    <location>
        <begin position="705"/>
        <end position="717"/>
    </location>
</feature>
<dbReference type="EMBL" id="MT948112">
    <property type="protein sequence ID" value="QPF96266.1"/>
    <property type="molecule type" value="Genomic_DNA"/>
</dbReference>
<feature type="transmembrane region" description="Helical" evidence="2">
    <location>
        <begin position="296"/>
        <end position="317"/>
    </location>
</feature>
<gene>
    <name evidence="3" type="primary">ycf1</name>
</gene>
<feature type="transmembrane region" description="Helical" evidence="2">
    <location>
        <begin position="252"/>
        <end position="276"/>
    </location>
</feature>
<accession>A0A7S9DEF7</accession>
<name>A0A7S9DEF7_9CHLO</name>
<proteinExistence type="predicted"/>